<dbReference type="EMBL" id="JAKNCT010000021">
    <property type="protein sequence ID" value="MCG5031981.1"/>
    <property type="molecule type" value="Genomic_DNA"/>
</dbReference>
<keyword evidence="1" id="KW-0812">Transmembrane</keyword>
<organism evidence="2 3">
    <name type="scientific">Mesosutterella porci</name>
    <dbReference type="NCBI Taxonomy" id="2915351"/>
    <lineage>
        <taxon>Bacteria</taxon>
        <taxon>Pseudomonadati</taxon>
        <taxon>Pseudomonadota</taxon>
        <taxon>Betaproteobacteria</taxon>
        <taxon>Burkholderiales</taxon>
        <taxon>Sutterellaceae</taxon>
        <taxon>Mesosutterella</taxon>
    </lineage>
</organism>
<keyword evidence="3" id="KW-1185">Reference proteome</keyword>
<evidence type="ECO:0000256" key="1">
    <source>
        <dbReference type="SAM" id="Phobius"/>
    </source>
</evidence>
<dbReference type="RefSeq" id="WP_237980704.1">
    <property type="nucleotide sequence ID" value="NZ_JAKNCT010000021.1"/>
</dbReference>
<proteinExistence type="predicted"/>
<keyword evidence="1" id="KW-0472">Membrane</keyword>
<gene>
    <name evidence="2" type="ORF">MAF45_11115</name>
</gene>
<evidence type="ECO:0000313" key="3">
    <source>
        <dbReference type="Proteomes" id="UP001297600"/>
    </source>
</evidence>
<feature type="transmembrane region" description="Helical" evidence="1">
    <location>
        <begin position="6"/>
        <end position="25"/>
    </location>
</feature>
<keyword evidence="1" id="KW-1133">Transmembrane helix</keyword>
<name>A0ABS9MTN9_9BURK</name>
<reference evidence="2 3" key="1">
    <citation type="submission" date="2022-02" db="EMBL/GenBank/DDBJ databases">
        <title>Mesosutterella porci, a novel member of the family Sutterellaceae from pig feces.</title>
        <authorList>
            <person name="Wylensek D."/>
            <person name="Clavel T."/>
        </authorList>
    </citation>
    <scope>NUCLEOTIDE SEQUENCE [LARGE SCALE GENOMIC DNA]</scope>
    <source>
        <strain evidence="3">oilRF-744-wt-GAM-9</strain>
    </source>
</reference>
<sequence>MNKTLAISVAVIIVAVGIFFIGYQYGHQQTAAKYEAQIASLKADWKAKSDAVEKEAQEKYEEQTKKLSAALAQRDKALASAHSLRTTAVRVRDIADTRAESDLQAAAAAGDSNQERLGRCEKLLGEGADLVGEGAELLTRVAADKDAIAQAEGTK</sequence>
<accession>A0ABS9MTN9</accession>
<comment type="caution">
    <text evidence="2">The sequence shown here is derived from an EMBL/GenBank/DDBJ whole genome shotgun (WGS) entry which is preliminary data.</text>
</comment>
<dbReference type="Proteomes" id="UP001297600">
    <property type="component" value="Unassembled WGS sequence"/>
</dbReference>
<protein>
    <submittedName>
        <fullName evidence="2">Uncharacterized protein</fullName>
    </submittedName>
</protein>
<evidence type="ECO:0000313" key="2">
    <source>
        <dbReference type="EMBL" id="MCG5031981.1"/>
    </source>
</evidence>